<evidence type="ECO:0000313" key="2">
    <source>
        <dbReference type="EMBL" id="KKN32457.1"/>
    </source>
</evidence>
<dbReference type="Gene3D" id="6.20.20.10">
    <property type="match status" value="1"/>
</dbReference>
<organism evidence="2">
    <name type="scientific">marine sediment metagenome</name>
    <dbReference type="NCBI Taxonomy" id="412755"/>
    <lineage>
        <taxon>unclassified sequences</taxon>
        <taxon>metagenomes</taxon>
        <taxon>ecological metagenomes</taxon>
    </lineage>
</organism>
<sequence>MSTTTIDGASAIHCVITDACHEHHGGKGSSFQEAVDRVRRQYFQCLEGWGETEGVDYHLVLTVDSPRYKQAREDAEGRCRVCNGRRELLDDAGGTWPCPACNTVVPEVPDVPAVAETPEGWDGANCPRCKGSGVRLRTGPSEPCPACGGSGEAHDYLRLLQRELDDADADAGTSGPEIETPDPRSGD</sequence>
<dbReference type="AlphaFoldDB" id="A0A0F9Q659"/>
<evidence type="ECO:0000256" key="1">
    <source>
        <dbReference type="SAM" id="MobiDB-lite"/>
    </source>
</evidence>
<dbReference type="EMBL" id="LAZR01002252">
    <property type="protein sequence ID" value="KKN32457.1"/>
    <property type="molecule type" value="Genomic_DNA"/>
</dbReference>
<gene>
    <name evidence="2" type="ORF">LCGC14_0813740</name>
</gene>
<name>A0A0F9Q659_9ZZZZ</name>
<feature type="region of interest" description="Disordered" evidence="1">
    <location>
        <begin position="162"/>
        <end position="187"/>
    </location>
</feature>
<protein>
    <recommendedName>
        <fullName evidence="3">CR-type domain-containing protein</fullName>
    </recommendedName>
</protein>
<proteinExistence type="predicted"/>
<comment type="caution">
    <text evidence="2">The sequence shown here is derived from an EMBL/GenBank/DDBJ whole genome shotgun (WGS) entry which is preliminary data.</text>
</comment>
<reference evidence="2" key="1">
    <citation type="journal article" date="2015" name="Nature">
        <title>Complex archaea that bridge the gap between prokaryotes and eukaryotes.</title>
        <authorList>
            <person name="Spang A."/>
            <person name="Saw J.H."/>
            <person name="Jorgensen S.L."/>
            <person name="Zaremba-Niedzwiedzka K."/>
            <person name="Martijn J."/>
            <person name="Lind A.E."/>
            <person name="van Eijk R."/>
            <person name="Schleper C."/>
            <person name="Guy L."/>
            <person name="Ettema T.J."/>
        </authorList>
    </citation>
    <scope>NUCLEOTIDE SEQUENCE</scope>
</reference>
<evidence type="ECO:0008006" key="3">
    <source>
        <dbReference type="Google" id="ProtNLM"/>
    </source>
</evidence>
<accession>A0A0F9Q659</accession>